<dbReference type="RefSeq" id="WP_345423374.1">
    <property type="nucleotide sequence ID" value="NZ_AP031496.1"/>
</dbReference>
<gene>
    <name evidence="2" type="ORF">GCM10025791_28080</name>
</gene>
<reference evidence="3" key="1">
    <citation type="journal article" date="2019" name="Int. J. Syst. Evol. Microbiol.">
        <title>The Global Catalogue of Microorganisms (GCM) 10K type strain sequencing project: providing services to taxonomists for standard genome sequencing and annotation.</title>
        <authorList>
            <consortium name="The Broad Institute Genomics Platform"/>
            <consortium name="The Broad Institute Genome Sequencing Center for Infectious Disease"/>
            <person name="Wu L."/>
            <person name="Ma J."/>
        </authorList>
    </citation>
    <scope>NUCLEOTIDE SEQUENCE [LARGE SCALE GENOMIC DNA]</scope>
    <source>
        <strain evidence="3">JCM 19134</strain>
    </source>
</reference>
<dbReference type="InterPro" id="IPR025737">
    <property type="entry name" value="FApF"/>
</dbReference>
<feature type="chain" id="PRO_5043741402" evidence="1">
    <location>
        <begin position="23"/>
        <end position="291"/>
    </location>
</feature>
<name>A0AAV3U4E2_9ALTE</name>
<dbReference type="EMBL" id="BAABLX010000026">
    <property type="protein sequence ID" value="GAA4947003.1"/>
    <property type="molecule type" value="Genomic_DNA"/>
</dbReference>
<evidence type="ECO:0000313" key="3">
    <source>
        <dbReference type="Proteomes" id="UP001409585"/>
    </source>
</evidence>
<comment type="caution">
    <text evidence="2">The sequence shown here is derived from an EMBL/GenBank/DDBJ whole genome shotgun (WGS) entry which is preliminary data.</text>
</comment>
<accession>A0AAV3U4E2</accession>
<dbReference type="Pfam" id="PF13557">
    <property type="entry name" value="Phenol_MetA_deg"/>
    <property type="match status" value="1"/>
</dbReference>
<keyword evidence="3" id="KW-1185">Reference proteome</keyword>
<feature type="signal peptide" evidence="1">
    <location>
        <begin position="1"/>
        <end position="22"/>
    </location>
</feature>
<evidence type="ECO:0000313" key="2">
    <source>
        <dbReference type="EMBL" id="GAA4947003.1"/>
    </source>
</evidence>
<dbReference type="Proteomes" id="UP001409585">
    <property type="component" value="Unassembled WGS sequence"/>
</dbReference>
<protein>
    <submittedName>
        <fullName evidence="2">Transporter</fullName>
    </submittedName>
</protein>
<dbReference type="AlphaFoldDB" id="A0AAV3U4E2"/>
<sequence length="291" mass="31877">MKHFITRTIALFTASVSINSYAVTIDAGDYTRLPDGTDLALLYFQSFTGTSFYVDGDEVFDDAELNGNVGILRGVKFMDVGNLTVAPQFLLPFGKVSTDGDIANLDSANGLGDLIIAPTIHLVQDPSRAKSLAFTPWLYLPTGDYDADKAINALGENRWKLALQIGHIRPIAENWLLDIIADVLFFGTNDDFSPNGLELKQDPLYEIQSHIRYNVAPTTTLSAMISQSWGGETEIEGVAQDNEQSRLKASITVSHFLKPTIQVLGSLGKDISVDEGVAEDVRFNLRVLTIF</sequence>
<keyword evidence="1" id="KW-0732">Signal</keyword>
<proteinExistence type="predicted"/>
<evidence type="ECO:0000256" key="1">
    <source>
        <dbReference type="SAM" id="SignalP"/>
    </source>
</evidence>
<organism evidence="2 3">
    <name type="scientific">Halioxenophilus aromaticivorans</name>
    <dbReference type="NCBI Taxonomy" id="1306992"/>
    <lineage>
        <taxon>Bacteria</taxon>
        <taxon>Pseudomonadati</taxon>
        <taxon>Pseudomonadota</taxon>
        <taxon>Gammaproteobacteria</taxon>
        <taxon>Alteromonadales</taxon>
        <taxon>Alteromonadaceae</taxon>
        <taxon>Halioxenophilus</taxon>
    </lineage>
</organism>